<dbReference type="Pfam" id="PF06551">
    <property type="entry name" value="DUF1120"/>
    <property type="match status" value="1"/>
</dbReference>
<comment type="caution">
    <text evidence="2">The sequence shown here is derived from an EMBL/GenBank/DDBJ whole genome shotgun (WGS) entry which is preliminary data.</text>
</comment>
<protein>
    <submittedName>
        <fullName evidence="2">DUF1120 domain-containing protein</fullName>
    </submittedName>
</protein>
<gene>
    <name evidence="2" type="ORF">ACIPEN_14965</name>
</gene>
<accession>A0ABW8F1J3</accession>
<feature type="chain" id="PRO_5046874644" evidence="1">
    <location>
        <begin position="21"/>
        <end position="219"/>
    </location>
</feature>
<dbReference type="InterPro" id="IPR010546">
    <property type="entry name" value="DUF1120"/>
</dbReference>
<keyword evidence="1" id="KW-0732">Signal</keyword>
<dbReference type="Proteomes" id="UP001617427">
    <property type="component" value="Unassembled WGS sequence"/>
</dbReference>
<evidence type="ECO:0000256" key="1">
    <source>
        <dbReference type="SAM" id="SignalP"/>
    </source>
</evidence>
<organism evidence="2 3">
    <name type="scientific">Herbaspirillum chlorophenolicum</name>
    <dbReference type="NCBI Taxonomy" id="211589"/>
    <lineage>
        <taxon>Bacteria</taxon>
        <taxon>Pseudomonadati</taxon>
        <taxon>Pseudomonadota</taxon>
        <taxon>Betaproteobacteria</taxon>
        <taxon>Burkholderiales</taxon>
        <taxon>Oxalobacteraceae</taxon>
        <taxon>Herbaspirillum</taxon>
    </lineage>
</organism>
<proteinExistence type="predicted"/>
<sequence length="219" mass="23217">MNRRFFFTLWALAVPAAVFAGPTAELRVTGRIVPNACVPNFVGGGVVDYGAIPSSTLSSHALTLLPAKSVGLQVSCGIPASVAFRLVDNRPLATGDGMVKTSARPSMLRDERYFGLKNGQGLRVGGYVLRFEPRDNAAAPNLQMSESGNAASGTWTARTDGMLLQNTLYTWAAGEHGIPAKMQQMGATLSIQPVIDSRSEGLGDEIPLDGSATFELIYL</sequence>
<dbReference type="RefSeq" id="WP_402701602.1">
    <property type="nucleotide sequence ID" value="NZ_JBIUZV010000008.1"/>
</dbReference>
<keyword evidence="3" id="KW-1185">Reference proteome</keyword>
<dbReference type="EMBL" id="JBIUZV010000008">
    <property type="protein sequence ID" value="MFJ3047128.1"/>
    <property type="molecule type" value="Genomic_DNA"/>
</dbReference>
<evidence type="ECO:0000313" key="3">
    <source>
        <dbReference type="Proteomes" id="UP001617427"/>
    </source>
</evidence>
<reference evidence="2 3" key="1">
    <citation type="submission" date="2024-10" db="EMBL/GenBank/DDBJ databases">
        <title>The Natural Products Discovery Center: Release of the First 8490 Sequenced Strains for Exploring Actinobacteria Biosynthetic Diversity.</title>
        <authorList>
            <person name="Kalkreuter E."/>
            <person name="Kautsar S.A."/>
            <person name="Yang D."/>
            <person name="Bader C.D."/>
            <person name="Teijaro C.N."/>
            <person name="Fluegel L."/>
            <person name="Davis C.M."/>
            <person name="Simpson J.R."/>
            <person name="Lauterbach L."/>
            <person name="Steele A.D."/>
            <person name="Gui C."/>
            <person name="Meng S."/>
            <person name="Li G."/>
            <person name="Viehrig K."/>
            <person name="Ye F."/>
            <person name="Su P."/>
            <person name="Kiefer A.F."/>
            <person name="Nichols A."/>
            <person name="Cepeda A.J."/>
            <person name="Yan W."/>
            <person name="Fan B."/>
            <person name="Jiang Y."/>
            <person name="Adhikari A."/>
            <person name="Zheng C.-J."/>
            <person name="Schuster L."/>
            <person name="Cowan T.M."/>
            <person name="Smanski M.J."/>
            <person name="Chevrette M.G."/>
            <person name="De Carvalho L.P.S."/>
            <person name="Shen B."/>
        </authorList>
    </citation>
    <scope>NUCLEOTIDE SEQUENCE [LARGE SCALE GENOMIC DNA]</scope>
    <source>
        <strain evidence="2 3">NPDC087045</strain>
    </source>
</reference>
<name>A0ABW8F1J3_9BURK</name>
<feature type="signal peptide" evidence="1">
    <location>
        <begin position="1"/>
        <end position="20"/>
    </location>
</feature>
<evidence type="ECO:0000313" key="2">
    <source>
        <dbReference type="EMBL" id="MFJ3047128.1"/>
    </source>
</evidence>